<evidence type="ECO:0000313" key="4">
    <source>
        <dbReference type="EMBL" id="MRD47551.1"/>
    </source>
</evidence>
<dbReference type="CDD" id="cd04301">
    <property type="entry name" value="NAT_SF"/>
    <property type="match status" value="1"/>
</dbReference>
<evidence type="ECO:0000256" key="1">
    <source>
        <dbReference type="ARBA" id="ARBA00022679"/>
    </source>
</evidence>
<organism evidence="4 5">
    <name type="scientific">Caenimonas koreensis DSM 17982</name>
    <dbReference type="NCBI Taxonomy" id="1121255"/>
    <lineage>
        <taxon>Bacteria</taxon>
        <taxon>Pseudomonadati</taxon>
        <taxon>Pseudomonadota</taxon>
        <taxon>Betaproteobacteria</taxon>
        <taxon>Burkholderiales</taxon>
        <taxon>Comamonadaceae</taxon>
        <taxon>Caenimonas</taxon>
    </lineage>
</organism>
<accession>A0A844BAJ1</accession>
<dbReference type="Gene3D" id="3.40.630.30">
    <property type="match status" value="1"/>
</dbReference>
<dbReference type="Proteomes" id="UP000487350">
    <property type="component" value="Unassembled WGS sequence"/>
</dbReference>
<dbReference type="GO" id="GO:0016747">
    <property type="term" value="F:acyltransferase activity, transferring groups other than amino-acyl groups"/>
    <property type="evidence" value="ECO:0007669"/>
    <property type="project" value="InterPro"/>
</dbReference>
<name>A0A844BAJ1_9BURK</name>
<evidence type="ECO:0000259" key="3">
    <source>
        <dbReference type="PROSITE" id="PS51186"/>
    </source>
</evidence>
<dbReference type="InterPro" id="IPR016890">
    <property type="entry name" value="UCP028520"/>
</dbReference>
<dbReference type="InterPro" id="IPR016181">
    <property type="entry name" value="Acyl_CoA_acyltransferase"/>
</dbReference>
<reference evidence="4 5" key="1">
    <citation type="submission" date="2019-11" db="EMBL/GenBank/DDBJ databases">
        <title>Caenimonas koreensis gen. nov., sp. nov., isolated from activated sludge.</title>
        <authorList>
            <person name="Seung H.R."/>
        </authorList>
    </citation>
    <scope>NUCLEOTIDE SEQUENCE [LARGE SCALE GENOMIC DNA]</scope>
    <source>
        <strain evidence="4 5">EMB320</strain>
    </source>
</reference>
<protein>
    <submittedName>
        <fullName evidence="4">GNAT family N-acetyltransferase</fullName>
    </submittedName>
</protein>
<dbReference type="PANTHER" id="PTHR43420">
    <property type="entry name" value="ACETYLTRANSFERASE"/>
    <property type="match status" value="1"/>
</dbReference>
<evidence type="ECO:0000313" key="5">
    <source>
        <dbReference type="Proteomes" id="UP000487350"/>
    </source>
</evidence>
<dbReference type="PIRSF" id="PIRSF028520">
    <property type="entry name" value="UCP028520"/>
    <property type="match status" value="1"/>
</dbReference>
<keyword evidence="1 4" id="KW-0808">Transferase</keyword>
<gene>
    <name evidence="4" type="ORF">GHT07_09700</name>
</gene>
<proteinExistence type="predicted"/>
<keyword evidence="2" id="KW-0012">Acyltransferase</keyword>
<dbReference type="AlphaFoldDB" id="A0A844BAJ1"/>
<dbReference type="PROSITE" id="PS51186">
    <property type="entry name" value="GNAT"/>
    <property type="match status" value="1"/>
</dbReference>
<sequence length="137" mass="15513">MDLPRFRHLHSNCAYCRVVEGEAGVAAFLLAFRQGAAYDSENYRWFDERYPSFMYVDRVVVASQQQGKGLGAKLYDDLFAFASAAGVACVTCEFDVEPPNEISRRLHERYGFREVGMKRVAYADKRVSMQHAALALS</sequence>
<feature type="domain" description="N-acetyltransferase" evidence="3">
    <location>
        <begin position="1"/>
        <end position="134"/>
    </location>
</feature>
<dbReference type="EMBL" id="WJBU01000009">
    <property type="protein sequence ID" value="MRD47551.1"/>
    <property type="molecule type" value="Genomic_DNA"/>
</dbReference>
<comment type="caution">
    <text evidence="4">The sequence shown here is derived from an EMBL/GenBank/DDBJ whole genome shotgun (WGS) entry which is preliminary data.</text>
</comment>
<keyword evidence="5" id="KW-1185">Reference proteome</keyword>
<dbReference type="Pfam" id="PF00583">
    <property type="entry name" value="Acetyltransf_1"/>
    <property type="match status" value="1"/>
</dbReference>
<evidence type="ECO:0000256" key="2">
    <source>
        <dbReference type="ARBA" id="ARBA00023315"/>
    </source>
</evidence>
<dbReference type="OrthoDB" id="5525374at2"/>
<dbReference type="InterPro" id="IPR050680">
    <property type="entry name" value="YpeA/RimI_acetyltransf"/>
</dbReference>
<dbReference type="InterPro" id="IPR000182">
    <property type="entry name" value="GNAT_dom"/>
</dbReference>
<dbReference type="SUPFAM" id="SSF55729">
    <property type="entry name" value="Acyl-CoA N-acyltransferases (Nat)"/>
    <property type="match status" value="1"/>
</dbReference>